<dbReference type="InterPro" id="IPR001878">
    <property type="entry name" value="Znf_CCHC"/>
</dbReference>
<dbReference type="GO" id="GO:0003676">
    <property type="term" value="F:nucleic acid binding"/>
    <property type="evidence" value="ECO:0007669"/>
    <property type="project" value="InterPro"/>
</dbReference>
<gene>
    <name evidence="4" type="ORF">F0562_016869</name>
</gene>
<feature type="region of interest" description="Disordered" evidence="2">
    <location>
        <begin position="219"/>
        <end position="286"/>
    </location>
</feature>
<evidence type="ECO:0000256" key="2">
    <source>
        <dbReference type="SAM" id="MobiDB-lite"/>
    </source>
</evidence>
<keyword evidence="1" id="KW-0479">Metal-binding</keyword>
<feature type="compositionally biased region" description="Polar residues" evidence="2">
    <location>
        <begin position="228"/>
        <end position="272"/>
    </location>
</feature>
<name>A0A5J4ZDA4_9ASTE</name>
<proteinExistence type="predicted"/>
<evidence type="ECO:0000259" key="3">
    <source>
        <dbReference type="PROSITE" id="PS50158"/>
    </source>
</evidence>
<organism evidence="4 5">
    <name type="scientific">Nyssa sinensis</name>
    <dbReference type="NCBI Taxonomy" id="561372"/>
    <lineage>
        <taxon>Eukaryota</taxon>
        <taxon>Viridiplantae</taxon>
        <taxon>Streptophyta</taxon>
        <taxon>Embryophyta</taxon>
        <taxon>Tracheophyta</taxon>
        <taxon>Spermatophyta</taxon>
        <taxon>Magnoliopsida</taxon>
        <taxon>eudicotyledons</taxon>
        <taxon>Gunneridae</taxon>
        <taxon>Pentapetalae</taxon>
        <taxon>asterids</taxon>
        <taxon>Cornales</taxon>
        <taxon>Nyssaceae</taxon>
        <taxon>Nyssa</taxon>
    </lineage>
</organism>
<dbReference type="PANTHER" id="PTHR47481:SF22">
    <property type="entry name" value="RETROTRANSPOSON GAG DOMAIN-CONTAINING PROTEIN"/>
    <property type="match status" value="1"/>
</dbReference>
<dbReference type="EMBL" id="CM018051">
    <property type="protein sequence ID" value="KAA8516625.1"/>
    <property type="molecule type" value="Genomic_DNA"/>
</dbReference>
<keyword evidence="1" id="KW-0863">Zinc-finger</keyword>
<dbReference type="AlphaFoldDB" id="A0A5J4ZDA4"/>
<dbReference type="GO" id="GO:0008270">
    <property type="term" value="F:zinc ion binding"/>
    <property type="evidence" value="ECO:0007669"/>
    <property type="project" value="UniProtKB-KW"/>
</dbReference>
<keyword evidence="1" id="KW-0862">Zinc</keyword>
<evidence type="ECO:0000256" key="1">
    <source>
        <dbReference type="PROSITE-ProRule" id="PRU00047"/>
    </source>
</evidence>
<dbReference type="OrthoDB" id="1912561at2759"/>
<feature type="domain" description="CCHC-type" evidence="3">
    <location>
        <begin position="297"/>
        <end position="312"/>
    </location>
</feature>
<accession>A0A5J4ZDA4</accession>
<reference evidence="4 5" key="1">
    <citation type="submission" date="2019-09" db="EMBL/GenBank/DDBJ databases">
        <title>A chromosome-level genome assembly of the Chinese tupelo Nyssa sinensis.</title>
        <authorList>
            <person name="Yang X."/>
            <person name="Kang M."/>
            <person name="Yang Y."/>
            <person name="Xiong H."/>
            <person name="Wang M."/>
            <person name="Zhang Z."/>
            <person name="Wang Z."/>
            <person name="Wu H."/>
            <person name="Ma T."/>
            <person name="Liu J."/>
            <person name="Xi Z."/>
        </authorList>
    </citation>
    <scope>NUCLEOTIDE SEQUENCE [LARGE SCALE GENOMIC DNA]</scope>
    <source>
        <strain evidence="4">J267</strain>
        <tissue evidence="4">Leaf</tissue>
    </source>
</reference>
<evidence type="ECO:0000313" key="5">
    <source>
        <dbReference type="Proteomes" id="UP000325577"/>
    </source>
</evidence>
<keyword evidence="5" id="KW-1185">Reference proteome</keyword>
<evidence type="ECO:0000313" key="4">
    <source>
        <dbReference type="EMBL" id="KAA8516625.1"/>
    </source>
</evidence>
<protein>
    <recommendedName>
        <fullName evidence="3">CCHC-type domain-containing protein</fullName>
    </recommendedName>
</protein>
<dbReference type="Pfam" id="PF14223">
    <property type="entry name" value="Retrotran_gag_2"/>
    <property type="match status" value="1"/>
</dbReference>
<sequence>MTTPNIPNPNEPNPSLISINVSAQAPLKLTTTNYISWKLQFHTLFIGYDLLGYIDGSKPCPPSTITHNNTTVPNPAHATWVRQDQLILNAIVGSLSPTIIPFIARAKTSEEAWLILANTYAKPSRGRIKHIKNQIKNLTKGSQSVTEFLQSVKCRADELAILGAPMDEDDLTDKILDGLGDDYKELIRAVQACDTMIMFDELHEKLLNFEAFLQGAKSEPSHFPASANPANCNPTSWRPSFNSGNTDNNWRPSTTGNNSTGWRPSPNTNNRSPAFPPAGRHSSRSHRLPSRPYLGYCQICGIQGHTAKRCPSFRLVPLQPNTTPVAPVNRTPIPWQTRAHFAATTTPTAPQWLLDSGASHHVTAELTTLASLLSLKNFYAICFLLSGAVFNLLCHDRDKSIMSKIEHYFNIQIAEVGSLKGEEDFEDAFKKSGLL</sequence>
<dbReference type="PROSITE" id="PS50158">
    <property type="entry name" value="ZF_CCHC"/>
    <property type="match status" value="1"/>
</dbReference>
<dbReference type="Proteomes" id="UP000325577">
    <property type="component" value="Linkage Group LG8"/>
</dbReference>
<dbReference type="PANTHER" id="PTHR47481">
    <property type="match status" value="1"/>
</dbReference>